<dbReference type="GO" id="GO:0019264">
    <property type="term" value="P:glycine biosynthetic process from serine"/>
    <property type="evidence" value="ECO:0007669"/>
    <property type="project" value="TreeGrafter"/>
</dbReference>
<dbReference type="Pfam" id="PF00464">
    <property type="entry name" value="SHMT"/>
    <property type="match status" value="1"/>
</dbReference>
<dbReference type="GO" id="GO:0035999">
    <property type="term" value="P:tetrahydrofolate interconversion"/>
    <property type="evidence" value="ECO:0007669"/>
    <property type="project" value="UniProtKB-UniPathway"/>
</dbReference>
<comment type="caution">
    <text evidence="6">The sequence shown here is derived from an EMBL/GenBank/DDBJ whole genome shotgun (WGS) entry which is preliminary data.</text>
</comment>
<feature type="compositionally biased region" description="Polar residues" evidence="4">
    <location>
        <begin position="12"/>
        <end position="29"/>
    </location>
</feature>
<name>A0A444XCF5_ARAHY</name>
<evidence type="ECO:0000256" key="1">
    <source>
        <dbReference type="ARBA" id="ARBA00001528"/>
    </source>
</evidence>
<dbReference type="InterPro" id="IPR039429">
    <property type="entry name" value="SHMT-like_dom"/>
</dbReference>
<keyword evidence="7" id="KW-1185">Reference proteome</keyword>
<dbReference type="Proteomes" id="UP000289738">
    <property type="component" value="Chromosome B09"/>
</dbReference>
<feature type="domain" description="Serine hydroxymethyltransferase-like" evidence="5">
    <location>
        <begin position="71"/>
        <end position="122"/>
    </location>
</feature>
<dbReference type="Gene3D" id="3.40.640.10">
    <property type="entry name" value="Type I PLP-dependent aspartate aminotransferase-like (Major domain)"/>
    <property type="match status" value="1"/>
</dbReference>
<dbReference type="InterPro" id="IPR015424">
    <property type="entry name" value="PyrdxlP-dep_Trfase"/>
</dbReference>
<comment type="cofactor">
    <cofactor evidence="2">
        <name>pyridoxal 5'-phosphate</name>
        <dbReference type="ChEBI" id="CHEBI:597326"/>
    </cofactor>
</comment>
<evidence type="ECO:0000259" key="5">
    <source>
        <dbReference type="Pfam" id="PF00464"/>
    </source>
</evidence>
<protein>
    <recommendedName>
        <fullName evidence="5">Serine hydroxymethyltransferase-like domain-containing protein</fullName>
    </recommendedName>
</protein>
<accession>A0A444XCF5</accession>
<dbReference type="SUPFAM" id="SSF53383">
    <property type="entry name" value="PLP-dependent transferases"/>
    <property type="match status" value="1"/>
</dbReference>
<keyword evidence="3" id="KW-0663">Pyridoxal phosphate</keyword>
<dbReference type="UniPathway" id="UPA00193"/>
<evidence type="ECO:0000256" key="3">
    <source>
        <dbReference type="ARBA" id="ARBA00022898"/>
    </source>
</evidence>
<dbReference type="STRING" id="3818.A0A444XCF5"/>
<dbReference type="InterPro" id="IPR049943">
    <property type="entry name" value="Ser_HO-MeTrfase-like"/>
</dbReference>
<evidence type="ECO:0000256" key="4">
    <source>
        <dbReference type="SAM" id="MobiDB-lite"/>
    </source>
</evidence>
<reference evidence="6 7" key="1">
    <citation type="submission" date="2019-01" db="EMBL/GenBank/DDBJ databases">
        <title>Sequencing of cultivated peanut Arachis hypogaea provides insights into genome evolution and oil improvement.</title>
        <authorList>
            <person name="Chen X."/>
        </authorList>
    </citation>
    <scope>NUCLEOTIDE SEQUENCE [LARGE SCALE GENOMIC DNA]</scope>
    <source>
        <strain evidence="7">cv. Fuhuasheng</strain>
        <tissue evidence="6">Leaves</tissue>
    </source>
</reference>
<dbReference type="AlphaFoldDB" id="A0A444XCF5"/>
<dbReference type="PANTHER" id="PTHR11680">
    <property type="entry name" value="SERINE HYDROXYMETHYLTRANSFERASE"/>
    <property type="match status" value="1"/>
</dbReference>
<proteinExistence type="predicted"/>
<dbReference type="PANTHER" id="PTHR11680:SF28">
    <property type="entry name" value="SERINE HYDROXYMETHYLTRANSFERASE, MITOCHONDRIAL"/>
    <property type="match status" value="1"/>
</dbReference>
<evidence type="ECO:0000313" key="7">
    <source>
        <dbReference type="Proteomes" id="UP000289738"/>
    </source>
</evidence>
<feature type="region of interest" description="Disordered" evidence="4">
    <location>
        <begin position="1"/>
        <end position="32"/>
    </location>
</feature>
<organism evidence="6 7">
    <name type="scientific">Arachis hypogaea</name>
    <name type="common">Peanut</name>
    <dbReference type="NCBI Taxonomy" id="3818"/>
    <lineage>
        <taxon>Eukaryota</taxon>
        <taxon>Viridiplantae</taxon>
        <taxon>Streptophyta</taxon>
        <taxon>Embryophyta</taxon>
        <taxon>Tracheophyta</taxon>
        <taxon>Spermatophyta</taxon>
        <taxon>Magnoliopsida</taxon>
        <taxon>eudicotyledons</taxon>
        <taxon>Gunneridae</taxon>
        <taxon>Pentapetalae</taxon>
        <taxon>rosids</taxon>
        <taxon>fabids</taxon>
        <taxon>Fabales</taxon>
        <taxon>Fabaceae</taxon>
        <taxon>Papilionoideae</taxon>
        <taxon>50 kb inversion clade</taxon>
        <taxon>dalbergioids sensu lato</taxon>
        <taxon>Dalbergieae</taxon>
        <taxon>Pterocarpus clade</taxon>
        <taxon>Arachis</taxon>
    </lineage>
</organism>
<evidence type="ECO:0000256" key="2">
    <source>
        <dbReference type="ARBA" id="ARBA00001933"/>
    </source>
</evidence>
<dbReference type="GO" id="GO:0005739">
    <property type="term" value="C:mitochondrion"/>
    <property type="evidence" value="ECO:0007669"/>
    <property type="project" value="TreeGrafter"/>
</dbReference>
<dbReference type="GO" id="GO:0030170">
    <property type="term" value="F:pyridoxal phosphate binding"/>
    <property type="evidence" value="ECO:0007669"/>
    <property type="project" value="TreeGrafter"/>
</dbReference>
<comment type="catalytic activity">
    <reaction evidence="1">
        <text>(6R)-5,10-methylene-5,6,7,8-tetrahydrofolate + glycine + H2O = (6S)-5,6,7,8-tetrahydrofolate + L-serine</text>
        <dbReference type="Rhea" id="RHEA:15481"/>
        <dbReference type="ChEBI" id="CHEBI:15377"/>
        <dbReference type="ChEBI" id="CHEBI:15636"/>
        <dbReference type="ChEBI" id="CHEBI:33384"/>
        <dbReference type="ChEBI" id="CHEBI:57305"/>
        <dbReference type="ChEBI" id="CHEBI:57453"/>
        <dbReference type="EC" id="2.1.2.1"/>
    </reaction>
</comment>
<dbReference type="InterPro" id="IPR015421">
    <property type="entry name" value="PyrdxlP-dep_Trfase_major"/>
</dbReference>
<evidence type="ECO:0000313" key="6">
    <source>
        <dbReference type="EMBL" id="RYQ87395.1"/>
    </source>
</evidence>
<sequence length="126" mass="14140">MVEESAPIEGNKPTTLADNTSPPNITKPTNPAEAIYDKERLRVTWPKQLNAPLELVLIRMTYLNITFLGVKGLELILSENFTSVSIMQTVGSIMTNKYNEEYPGARYYGGNEYVTHFSSLCSFTSR</sequence>
<dbReference type="EMBL" id="SDMP01000019">
    <property type="protein sequence ID" value="RYQ87395.1"/>
    <property type="molecule type" value="Genomic_DNA"/>
</dbReference>
<dbReference type="GO" id="GO:0004372">
    <property type="term" value="F:glycine hydroxymethyltransferase activity"/>
    <property type="evidence" value="ECO:0007669"/>
    <property type="project" value="UniProtKB-EC"/>
</dbReference>
<gene>
    <name evidence="6" type="ORF">Ahy_B09g094909</name>
</gene>